<evidence type="ECO:0000313" key="2">
    <source>
        <dbReference type="EMBL" id="MPC49417.1"/>
    </source>
</evidence>
<evidence type="ECO:0000313" key="3">
    <source>
        <dbReference type="Proteomes" id="UP000324222"/>
    </source>
</evidence>
<reference evidence="2 3" key="1">
    <citation type="submission" date="2019-05" db="EMBL/GenBank/DDBJ databases">
        <title>Another draft genome of Portunus trituberculatus and its Hox gene families provides insights of decapod evolution.</title>
        <authorList>
            <person name="Jeong J.-H."/>
            <person name="Song I."/>
            <person name="Kim S."/>
            <person name="Choi T."/>
            <person name="Kim D."/>
            <person name="Ryu S."/>
            <person name="Kim W."/>
        </authorList>
    </citation>
    <scope>NUCLEOTIDE SEQUENCE [LARGE SCALE GENOMIC DNA]</scope>
    <source>
        <tissue evidence="2">Muscle</tissue>
    </source>
</reference>
<name>A0A5B7FVH8_PORTR</name>
<accession>A0A5B7FVH8</accession>
<dbReference type="EMBL" id="VSRR010008865">
    <property type="protein sequence ID" value="MPC49417.1"/>
    <property type="molecule type" value="Genomic_DNA"/>
</dbReference>
<dbReference type="Proteomes" id="UP000324222">
    <property type="component" value="Unassembled WGS sequence"/>
</dbReference>
<sequence length="140" mass="15198">MNEIFCKKQQTRSIKRNATGYQTPADLLNPDRLLGEEKLLCRTKAQSPSLSATPNTPVGLELSTGAGELSEYLPPPAQHSWLYGSRDDGGRVTGTVIRLLQFSSPAFVSFLLTGPLPRTSHAFKLHPHAAPRHPAAARLG</sequence>
<feature type="compositionally biased region" description="Polar residues" evidence="1">
    <location>
        <begin position="44"/>
        <end position="56"/>
    </location>
</feature>
<keyword evidence="3" id="KW-1185">Reference proteome</keyword>
<evidence type="ECO:0000256" key="1">
    <source>
        <dbReference type="SAM" id="MobiDB-lite"/>
    </source>
</evidence>
<proteinExistence type="predicted"/>
<gene>
    <name evidence="2" type="ORF">E2C01_043216</name>
</gene>
<protein>
    <submittedName>
        <fullName evidence="2">Uncharacterized protein</fullName>
    </submittedName>
</protein>
<dbReference type="AlphaFoldDB" id="A0A5B7FVH8"/>
<organism evidence="2 3">
    <name type="scientific">Portunus trituberculatus</name>
    <name type="common">Swimming crab</name>
    <name type="synonym">Neptunus trituberculatus</name>
    <dbReference type="NCBI Taxonomy" id="210409"/>
    <lineage>
        <taxon>Eukaryota</taxon>
        <taxon>Metazoa</taxon>
        <taxon>Ecdysozoa</taxon>
        <taxon>Arthropoda</taxon>
        <taxon>Crustacea</taxon>
        <taxon>Multicrustacea</taxon>
        <taxon>Malacostraca</taxon>
        <taxon>Eumalacostraca</taxon>
        <taxon>Eucarida</taxon>
        <taxon>Decapoda</taxon>
        <taxon>Pleocyemata</taxon>
        <taxon>Brachyura</taxon>
        <taxon>Eubrachyura</taxon>
        <taxon>Portunoidea</taxon>
        <taxon>Portunidae</taxon>
        <taxon>Portuninae</taxon>
        <taxon>Portunus</taxon>
    </lineage>
</organism>
<feature type="region of interest" description="Disordered" evidence="1">
    <location>
        <begin position="44"/>
        <end position="69"/>
    </location>
</feature>
<comment type="caution">
    <text evidence="2">The sequence shown here is derived from an EMBL/GenBank/DDBJ whole genome shotgun (WGS) entry which is preliminary data.</text>
</comment>